<evidence type="ECO:0000313" key="6">
    <source>
        <dbReference type="EMBL" id="MDO4841681.1"/>
    </source>
</evidence>
<dbReference type="InterPro" id="IPR006139">
    <property type="entry name" value="D-isomer_2_OHA_DH_cat_dom"/>
</dbReference>
<evidence type="ECO:0000256" key="3">
    <source>
        <dbReference type="RuleBase" id="RU003719"/>
    </source>
</evidence>
<accession>A0AA43RIW8</accession>
<dbReference type="InterPro" id="IPR006140">
    <property type="entry name" value="D-isomer_DH_NAD-bd"/>
</dbReference>
<comment type="caution">
    <text evidence="6">The sequence shown here is derived from an EMBL/GenBank/DDBJ whole genome shotgun (WGS) entry which is preliminary data.</text>
</comment>
<keyword evidence="2 3" id="KW-0560">Oxidoreductase</keyword>
<dbReference type="Gene3D" id="3.40.50.720">
    <property type="entry name" value="NAD(P)-binding Rossmann-like Domain"/>
    <property type="match status" value="2"/>
</dbReference>
<evidence type="ECO:0000259" key="4">
    <source>
        <dbReference type="Pfam" id="PF00389"/>
    </source>
</evidence>
<dbReference type="Pfam" id="PF00389">
    <property type="entry name" value="2-Hacid_dh"/>
    <property type="match status" value="1"/>
</dbReference>
<feature type="domain" description="D-isomer specific 2-hydroxyacid dehydrogenase catalytic" evidence="4">
    <location>
        <begin position="20"/>
        <end position="304"/>
    </location>
</feature>
<evidence type="ECO:0000256" key="2">
    <source>
        <dbReference type="ARBA" id="ARBA00023002"/>
    </source>
</evidence>
<comment type="similarity">
    <text evidence="1 3">Belongs to the D-isomer specific 2-hydroxyacid dehydrogenase family.</text>
</comment>
<dbReference type="PANTHER" id="PTHR42938">
    <property type="entry name" value="FORMATE DEHYDROGENASE 1"/>
    <property type="match status" value="1"/>
</dbReference>
<name>A0AA43RIW8_9ACTN</name>
<dbReference type="SUPFAM" id="SSF51735">
    <property type="entry name" value="NAD(P)-binding Rossmann-fold domains"/>
    <property type="match status" value="1"/>
</dbReference>
<sequence>MYKVHCLNNISQKGLDCFTSDYEIVDSIDDANVILVRSANMHEMELPATVKCVARAGAGVNNIPLDALAEKGVAVFNTPGANANAVKELVLAGLLLSCRDIIGGTNWVRENAEDENIGKDAEKAKKAFAGGEILGKTLGVIGLGAIGRLVVQSAEALGMTCVGYDPFLNAEKAATISEKLEFTEDLNELLSKSDFVTIHVPATADTTGMINAEAISNMKDGAVFLNFSRDKLVNEADMAEALESGKVGKYVTDFANPTVVKMKNAIVIPHLGASTAEAEDNCAKMAAEEVMAYLERGEKIHCVNM</sequence>
<feature type="domain" description="D-isomer specific 2-hydroxyacid dehydrogenase NAD-binding" evidence="5">
    <location>
        <begin position="94"/>
        <end position="272"/>
    </location>
</feature>
<evidence type="ECO:0000259" key="5">
    <source>
        <dbReference type="Pfam" id="PF02826"/>
    </source>
</evidence>
<gene>
    <name evidence="6" type="ORF">Q3982_03275</name>
</gene>
<dbReference type="SUPFAM" id="SSF52283">
    <property type="entry name" value="Formate/glycerate dehydrogenase catalytic domain-like"/>
    <property type="match status" value="1"/>
</dbReference>
<dbReference type="GO" id="GO:0016616">
    <property type="term" value="F:oxidoreductase activity, acting on the CH-OH group of donors, NAD or NADP as acceptor"/>
    <property type="evidence" value="ECO:0007669"/>
    <property type="project" value="InterPro"/>
</dbReference>
<dbReference type="Proteomes" id="UP001168575">
    <property type="component" value="Unassembled WGS sequence"/>
</dbReference>
<keyword evidence="7" id="KW-1185">Reference proteome</keyword>
<dbReference type="PROSITE" id="PS00670">
    <property type="entry name" value="D_2_HYDROXYACID_DH_2"/>
    <property type="match status" value="1"/>
</dbReference>
<dbReference type="PANTHER" id="PTHR42938:SF47">
    <property type="entry name" value="HYDROXYPYRUVATE REDUCTASE"/>
    <property type="match status" value="1"/>
</dbReference>
<dbReference type="Pfam" id="PF02826">
    <property type="entry name" value="2-Hacid_dh_C"/>
    <property type="match status" value="1"/>
</dbReference>
<dbReference type="GO" id="GO:0051287">
    <property type="term" value="F:NAD binding"/>
    <property type="evidence" value="ECO:0007669"/>
    <property type="project" value="InterPro"/>
</dbReference>
<reference evidence="6" key="1">
    <citation type="submission" date="2023-07" db="EMBL/GenBank/DDBJ databases">
        <title>Between Cages and Wild: Unraveling the Impact of Captivity on Animal Microbiomes and Antimicrobial Resistance.</title>
        <authorList>
            <person name="Schmartz G.P."/>
            <person name="Rehner J."/>
            <person name="Schuff M.J."/>
            <person name="Becker S.L."/>
            <person name="Kravczyk M."/>
            <person name="Gurevich A."/>
            <person name="Francke R."/>
            <person name="Mueller R."/>
            <person name="Keller V."/>
            <person name="Keller A."/>
        </authorList>
    </citation>
    <scope>NUCLEOTIDE SEQUENCE</scope>
    <source>
        <strain evidence="6">S12M_St_49</strain>
    </source>
</reference>
<dbReference type="InterPro" id="IPR029753">
    <property type="entry name" value="D-isomer_DH_CS"/>
</dbReference>
<dbReference type="InterPro" id="IPR036291">
    <property type="entry name" value="NAD(P)-bd_dom_sf"/>
</dbReference>
<evidence type="ECO:0000313" key="7">
    <source>
        <dbReference type="Proteomes" id="UP001168575"/>
    </source>
</evidence>
<proteinExistence type="inferred from homology"/>
<dbReference type="CDD" id="cd12174">
    <property type="entry name" value="PGDH_like_3"/>
    <property type="match status" value="1"/>
</dbReference>
<protein>
    <submittedName>
        <fullName evidence="6">3-phosphoglycerate dehydrogenase</fullName>
    </submittedName>
</protein>
<evidence type="ECO:0000256" key="1">
    <source>
        <dbReference type="ARBA" id="ARBA00005854"/>
    </source>
</evidence>
<dbReference type="EMBL" id="JAUMVS010000037">
    <property type="protein sequence ID" value="MDO4841681.1"/>
    <property type="molecule type" value="Genomic_DNA"/>
</dbReference>
<dbReference type="AlphaFoldDB" id="A0AA43RIW8"/>
<organism evidence="6 7">
    <name type="scientific">Phoenicibacter congonensis</name>
    <dbReference type="NCBI Taxonomy" id="1944646"/>
    <lineage>
        <taxon>Bacteria</taxon>
        <taxon>Bacillati</taxon>
        <taxon>Actinomycetota</taxon>
        <taxon>Coriobacteriia</taxon>
        <taxon>Eggerthellales</taxon>
        <taxon>Eggerthellaceae</taxon>
        <taxon>Phoenicibacter</taxon>
    </lineage>
</organism>